<accession>S7XIQ7</accession>
<reference evidence="2" key="1">
    <citation type="journal article" date="2013" name="PLoS Genet.">
        <title>The genome of Spraguea lophii and the basis of host-microsporidian interactions.</title>
        <authorList>
            <person name="Campbell S.E."/>
            <person name="Williams T.A."/>
            <person name="Yousuf A."/>
            <person name="Soanes D.M."/>
            <person name="Paszkiewicz K.H."/>
            <person name="Williams B.A.P."/>
        </authorList>
    </citation>
    <scope>NUCLEOTIDE SEQUENCE [LARGE SCALE GENOMIC DNA]</scope>
    <source>
        <strain evidence="2">42_110</strain>
    </source>
</reference>
<dbReference type="HOGENOM" id="CLU_2147489_0_0_1"/>
<sequence length="112" mass="13623">MIHKEIFFLKLLQYRYKNQYKNFMFYRKLVELNKSIKNNNIEKIITTAERLYEIISSNIPDTFYIPQTLILMTLSAKIFYFYKNKYNKEIGDKVDGELEDKVNDEIDEIFNI</sequence>
<dbReference type="Proteomes" id="UP000014978">
    <property type="component" value="Unassembled WGS sequence"/>
</dbReference>
<dbReference type="VEuPathDB" id="MicrosporidiaDB:SLOPH_973"/>
<gene>
    <name evidence="1" type="ORF">SLOPH_973</name>
</gene>
<protein>
    <submittedName>
        <fullName evidence="1">Uncharacterized protein</fullName>
    </submittedName>
</protein>
<evidence type="ECO:0000313" key="1">
    <source>
        <dbReference type="EMBL" id="EPR78919.1"/>
    </source>
</evidence>
<name>S7XIQ7_SPRLO</name>
<evidence type="ECO:0000313" key="2">
    <source>
        <dbReference type="Proteomes" id="UP000014978"/>
    </source>
</evidence>
<dbReference type="AlphaFoldDB" id="S7XIQ7"/>
<keyword evidence="2" id="KW-1185">Reference proteome</keyword>
<proteinExistence type="predicted"/>
<dbReference type="EMBL" id="ATCN01000482">
    <property type="protein sequence ID" value="EPR78919.1"/>
    <property type="molecule type" value="Genomic_DNA"/>
</dbReference>
<dbReference type="InParanoid" id="S7XIQ7"/>
<comment type="caution">
    <text evidence="1">The sequence shown here is derived from an EMBL/GenBank/DDBJ whole genome shotgun (WGS) entry which is preliminary data.</text>
</comment>
<organism evidence="1 2">
    <name type="scientific">Spraguea lophii (strain 42_110)</name>
    <name type="common">Microsporidian parasite</name>
    <dbReference type="NCBI Taxonomy" id="1358809"/>
    <lineage>
        <taxon>Eukaryota</taxon>
        <taxon>Fungi</taxon>
        <taxon>Fungi incertae sedis</taxon>
        <taxon>Microsporidia</taxon>
        <taxon>Spragueidae</taxon>
        <taxon>Spraguea</taxon>
    </lineage>
</organism>